<evidence type="ECO:0000313" key="15">
    <source>
        <dbReference type="Proteomes" id="UP000671910"/>
    </source>
</evidence>
<evidence type="ECO:0000259" key="11">
    <source>
        <dbReference type="Pfam" id="PF00768"/>
    </source>
</evidence>
<dbReference type="GO" id="GO:0009002">
    <property type="term" value="F:serine-type D-Ala-D-Ala carboxypeptidase activity"/>
    <property type="evidence" value="ECO:0007669"/>
    <property type="project" value="InterPro"/>
</dbReference>
<dbReference type="Pfam" id="PF00768">
    <property type="entry name" value="Peptidase_S11"/>
    <property type="match status" value="1"/>
</dbReference>
<keyword evidence="4" id="KW-0133">Cell shape</keyword>
<keyword evidence="13" id="KW-0121">Carboxypeptidase</keyword>
<dbReference type="EMBL" id="WPCR01000003">
    <property type="protein sequence ID" value="NHM13777.1"/>
    <property type="molecule type" value="Genomic_DNA"/>
</dbReference>
<evidence type="ECO:0000256" key="8">
    <source>
        <dbReference type="PIRSR" id="PIRSR618044-2"/>
    </source>
</evidence>
<dbReference type="Gene3D" id="3.40.710.10">
    <property type="entry name" value="DD-peptidase/beta-lactamase superfamily"/>
    <property type="match status" value="1"/>
</dbReference>
<dbReference type="SUPFAM" id="SSF56601">
    <property type="entry name" value="beta-lactamase/transpeptidase-like"/>
    <property type="match status" value="1"/>
</dbReference>
<evidence type="ECO:0000256" key="6">
    <source>
        <dbReference type="ARBA" id="ARBA00023316"/>
    </source>
</evidence>
<dbReference type="PANTHER" id="PTHR21581">
    <property type="entry name" value="D-ALANYL-D-ALANINE CARBOXYPEPTIDASE"/>
    <property type="match status" value="1"/>
</dbReference>
<name>A0A9E6MPX0_9ACTN</name>
<sequence>MTTAPHSCRNLGRHAAACALAALLALSCTIAAPASAAFADVRKADVIYGETVEQRDLAVAAAPSIDAQFALVTDADGTVYFERDATTPAQIASITKVMTAVVVLDAVNEGVISLDTPVVVSEAAAWVGESSAGLAAYDEMDVDTALKALLVPSGNDAAVALAETLGQIYLDNGTYQAESAEAAFVAAMNAKAAELGAVDSVYENPHGLDFDEHAGNLHSCAKDVASLIRYAMQNDVFREDVALGDTTITVTRGGEPTEVYLEATDQFPDYSEYAIGVKTGFTELAGACFSAATNKDGLELYAAVLNSSSEEQRFVDAETLTSWVYDHLKTYPLAHSVQSVTMDGQEVPLIAYVACNAWIDKTVPATLADPDAAIEVFDLNGNVSQSVEFLQPDGTVRAGDKVGVITFSQRNNVVAEMDLVATEDVAAPNFIEGVTIWWERLVRGITGGSQTAENVVVNETPLIVDKTSQSSQSS</sequence>
<evidence type="ECO:0000256" key="10">
    <source>
        <dbReference type="SAM" id="SignalP"/>
    </source>
</evidence>
<gene>
    <name evidence="12" type="ORF">GMI68_03140</name>
    <name evidence="13" type="ORF">J7S26_04360</name>
</gene>
<evidence type="ECO:0000313" key="13">
    <source>
        <dbReference type="EMBL" id="QTU83641.1"/>
    </source>
</evidence>
<dbReference type="RefSeq" id="WP_166338827.1">
    <property type="nucleotide sequence ID" value="NZ_CP072829.1"/>
</dbReference>
<feature type="active site" description="Proton acceptor" evidence="7">
    <location>
        <position position="96"/>
    </location>
</feature>
<evidence type="ECO:0000256" key="5">
    <source>
        <dbReference type="ARBA" id="ARBA00022984"/>
    </source>
</evidence>
<dbReference type="GO" id="GO:0006508">
    <property type="term" value="P:proteolysis"/>
    <property type="evidence" value="ECO:0007669"/>
    <property type="project" value="InterPro"/>
</dbReference>
<dbReference type="Proteomes" id="UP000636394">
    <property type="component" value="Unassembled WGS sequence"/>
</dbReference>
<keyword evidence="6" id="KW-0961">Cell wall biogenesis/degradation</keyword>
<dbReference type="KEGG" id="ebz:J7S26_04360"/>
<dbReference type="AlphaFoldDB" id="A0A9E6MPX0"/>
<feature type="domain" description="Peptidase S11 D-alanyl-D-alanine carboxypeptidase A N-terminal" evidence="11">
    <location>
        <begin position="60"/>
        <end position="308"/>
    </location>
</feature>
<evidence type="ECO:0000313" key="14">
    <source>
        <dbReference type="Proteomes" id="UP000636394"/>
    </source>
</evidence>
<feature type="binding site" evidence="8">
    <location>
        <position position="278"/>
    </location>
    <ligand>
        <name>substrate</name>
    </ligand>
</feature>
<dbReference type="Proteomes" id="UP000671910">
    <property type="component" value="Chromosome"/>
</dbReference>
<keyword evidence="2 10" id="KW-0732">Signal</keyword>
<evidence type="ECO:0000256" key="9">
    <source>
        <dbReference type="RuleBase" id="RU004016"/>
    </source>
</evidence>
<dbReference type="GO" id="GO:0008360">
    <property type="term" value="P:regulation of cell shape"/>
    <property type="evidence" value="ECO:0007669"/>
    <property type="project" value="UniProtKB-KW"/>
</dbReference>
<keyword evidence="3 12" id="KW-0378">Hydrolase</keyword>
<accession>A0A9E6MPX0</accession>
<evidence type="ECO:0000256" key="1">
    <source>
        <dbReference type="ARBA" id="ARBA00007164"/>
    </source>
</evidence>
<dbReference type="InterPro" id="IPR018044">
    <property type="entry name" value="Peptidase_S11"/>
</dbReference>
<protein>
    <submittedName>
        <fullName evidence="13">D-alanyl-D-alanine carboxypeptidase</fullName>
    </submittedName>
    <submittedName>
        <fullName evidence="12">Serine hydrolase</fullName>
    </submittedName>
</protein>
<feature type="signal peptide" evidence="10">
    <location>
        <begin position="1"/>
        <end position="36"/>
    </location>
</feature>
<evidence type="ECO:0000313" key="12">
    <source>
        <dbReference type="EMBL" id="NHM13777.1"/>
    </source>
</evidence>
<feature type="active site" evidence="7">
    <location>
        <position position="153"/>
    </location>
</feature>
<evidence type="ECO:0000256" key="7">
    <source>
        <dbReference type="PIRSR" id="PIRSR618044-1"/>
    </source>
</evidence>
<dbReference type="PRINTS" id="PR00725">
    <property type="entry name" value="DADACBPTASE1"/>
</dbReference>
<keyword evidence="5" id="KW-0573">Peptidoglycan synthesis</keyword>
<evidence type="ECO:0000256" key="4">
    <source>
        <dbReference type="ARBA" id="ARBA00022960"/>
    </source>
</evidence>
<keyword evidence="13" id="KW-0645">Protease</keyword>
<evidence type="ECO:0000256" key="2">
    <source>
        <dbReference type="ARBA" id="ARBA00022729"/>
    </source>
</evidence>
<proteinExistence type="inferred from homology"/>
<dbReference type="EMBL" id="CP072829">
    <property type="protein sequence ID" value="QTU83641.1"/>
    <property type="molecule type" value="Genomic_DNA"/>
</dbReference>
<dbReference type="GO" id="GO:0009252">
    <property type="term" value="P:peptidoglycan biosynthetic process"/>
    <property type="evidence" value="ECO:0007669"/>
    <property type="project" value="UniProtKB-KW"/>
</dbReference>
<reference evidence="13" key="2">
    <citation type="submission" date="2021-04" db="EMBL/GenBank/DDBJ databases">
        <title>Novel species in family Eggerthellaceae.</title>
        <authorList>
            <person name="Zhang G."/>
        </authorList>
    </citation>
    <scope>NUCLEOTIDE SEQUENCE</scope>
    <source>
        <strain evidence="13">Zg-886</strain>
    </source>
</reference>
<dbReference type="PANTHER" id="PTHR21581:SF6">
    <property type="entry name" value="TRAFFICKING PROTEIN PARTICLE COMPLEX SUBUNIT 12"/>
    <property type="match status" value="1"/>
</dbReference>
<feature type="chain" id="PRO_5038408771" evidence="10">
    <location>
        <begin position="37"/>
        <end position="474"/>
    </location>
</feature>
<dbReference type="InterPro" id="IPR001967">
    <property type="entry name" value="Peptidase_S11_N"/>
</dbReference>
<dbReference type="InterPro" id="IPR012338">
    <property type="entry name" value="Beta-lactam/transpept-like"/>
</dbReference>
<reference evidence="12 14" key="1">
    <citation type="submission" date="2019-11" db="EMBL/GenBank/DDBJ databases">
        <title>Eggerthellaceae novel genus isolated from the rectal contents of marmort.</title>
        <authorList>
            <person name="Zhang G."/>
        </authorList>
    </citation>
    <scope>NUCLEOTIDE SEQUENCE [LARGE SCALE GENOMIC DNA]</scope>
    <source>
        <strain evidence="12">Zg-886</strain>
        <strain evidence="14">zg-886</strain>
    </source>
</reference>
<dbReference type="GO" id="GO:0071555">
    <property type="term" value="P:cell wall organization"/>
    <property type="evidence" value="ECO:0007669"/>
    <property type="project" value="UniProtKB-KW"/>
</dbReference>
<feature type="active site" description="Acyl-ester intermediate" evidence="7">
    <location>
        <position position="93"/>
    </location>
</feature>
<keyword evidence="14" id="KW-1185">Reference proteome</keyword>
<organism evidence="13 15">
    <name type="scientific">Xiamenia xianingshaonis</name>
    <dbReference type="NCBI Taxonomy" id="2682776"/>
    <lineage>
        <taxon>Bacteria</taxon>
        <taxon>Bacillati</taxon>
        <taxon>Actinomycetota</taxon>
        <taxon>Coriobacteriia</taxon>
        <taxon>Eggerthellales</taxon>
        <taxon>Eggerthellaceae</taxon>
        <taxon>Xiamenia</taxon>
    </lineage>
</organism>
<comment type="similarity">
    <text evidence="1 9">Belongs to the peptidase S11 family.</text>
</comment>
<evidence type="ECO:0000256" key="3">
    <source>
        <dbReference type="ARBA" id="ARBA00022801"/>
    </source>
</evidence>